<evidence type="ECO:0000313" key="12">
    <source>
        <dbReference type="EMBL" id="ESO94478.1"/>
    </source>
</evidence>
<evidence type="ECO:0000256" key="1">
    <source>
        <dbReference type="ARBA" id="ARBA00010599"/>
    </source>
</evidence>
<keyword evidence="5 11" id="KW-0472">Membrane</keyword>
<protein>
    <submittedName>
        <fullName evidence="12">Uncharacterized protein</fullName>
    </submittedName>
</protein>
<dbReference type="RefSeq" id="XP_009054762.1">
    <property type="nucleotide sequence ID" value="XM_009056514.1"/>
</dbReference>
<keyword evidence="2 11" id="KW-0812">Transmembrane</keyword>
<name>V3ZSQ5_LOTGI</name>
<comment type="similarity">
    <text evidence="1">Belongs to the GLMP family.</text>
</comment>
<dbReference type="CTD" id="20231599"/>
<organism evidence="12 13">
    <name type="scientific">Lottia gigantea</name>
    <name type="common">Giant owl limpet</name>
    <dbReference type="NCBI Taxonomy" id="225164"/>
    <lineage>
        <taxon>Eukaryota</taxon>
        <taxon>Metazoa</taxon>
        <taxon>Spiralia</taxon>
        <taxon>Lophotrochozoa</taxon>
        <taxon>Mollusca</taxon>
        <taxon>Gastropoda</taxon>
        <taxon>Patellogastropoda</taxon>
        <taxon>Lottioidea</taxon>
        <taxon>Lottiidae</taxon>
        <taxon>Lottia</taxon>
    </lineage>
</organism>
<evidence type="ECO:0000256" key="8">
    <source>
        <dbReference type="ARBA" id="ARBA00024176"/>
    </source>
</evidence>
<dbReference type="GO" id="GO:0005765">
    <property type="term" value="C:lysosomal membrane"/>
    <property type="evidence" value="ECO:0007669"/>
    <property type="project" value="UniProtKB-SubCell"/>
</dbReference>
<dbReference type="OrthoDB" id="6264340at2759"/>
<evidence type="ECO:0000256" key="9">
    <source>
        <dbReference type="ARBA" id="ARBA00024189"/>
    </source>
</evidence>
<dbReference type="Proteomes" id="UP000030746">
    <property type="component" value="Unassembled WGS sequence"/>
</dbReference>
<reference evidence="12 13" key="1">
    <citation type="journal article" date="2013" name="Nature">
        <title>Insights into bilaterian evolution from three spiralian genomes.</title>
        <authorList>
            <person name="Simakov O."/>
            <person name="Marletaz F."/>
            <person name="Cho S.J."/>
            <person name="Edsinger-Gonzales E."/>
            <person name="Havlak P."/>
            <person name="Hellsten U."/>
            <person name="Kuo D.H."/>
            <person name="Larsson T."/>
            <person name="Lv J."/>
            <person name="Arendt D."/>
            <person name="Savage R."/>
            <person name="Osoegawa K."/>
            <person name="de Jong P."/>
            <person name="Grimwood J."/>
            <person name="Chapman J.A."/>
            <person name="Shapiro H."/>
            <person name="Aerts A."/>
            <person name="Otillar R.P."/>
            <person name="Terry A.Y."/>
            <person name="Boore J.L."/>
            <person name="Grigoriev I.V."/>
            <person name="Lindberg D.R."/>
            <person name="Seaver E.C."/>
            <person name="Weisblat D.A."/>
            <person name="Putnam N.H."/>
            <person name="Rokhsar D.S."/>
        </authorList>
    </citation>
    <scope>NUCLEOTIDE SEQUENCE [LARGE SCALE GENOMIC DNA]</scope>
</reference>
<evidence type="ECO:0000313" key="13">
    <source>
        <dbReference type="Proteomes" id="UP000030746"/>
    </source>
</evidence>
<sequence>MIFFSQITTALNPGCNVTACKEGIDENFANVAYIKAEGSEDVLHYLLSSVGSLTALVIRGKPGSIIEINWEKLLSTNSSERTDHAITLEPSGSLLENSYAVVLTRLFEYNDMNDDASLNSYDIHSTNWTVHEFQNFGWQEVNHIKGKDNSAVFNLTVIKSQNETMDKNDTLGTLVLTFNAYDSDGRDDVLPKMEHNENNTLFDFLLNDFKASYTQSRFAIEVVVIGSSKDRPKISETESLDDEYTPGVFKMFDWSTKPSNKNNGGYLEWKPICYTKTDRDRLSGTFVAYYSETNAKEQGGLLEESIAYTYFGNVLFTTKYSKSATNISFGLSKDGFYTKTNYTVWSGSIGYGHPPKDAISILVIGVISAGLGLPVILILFGGVFVCVKKHMKKKDQVMSDLTASYSQINST</sequence>
<proteinExistence type="inferred from homology"/>
<evidence type="ECO:0000256" key="4">
    <source>
        <dbReference type="ARBA" id="ARBA00022989"/>
    </source>
</evidence>
<comment type="subunit">
    <text evidence="10">Interacts (via lumenal domain) with lysosomal protein MFSD1; the interaction starts while both proteins are still in the endoplasmic reticulum and is required for stabilization of MFSD1 in lysosomes but has no direct effect on its targeting to lysosomes or transporter activity.</text>
</comment>
<dbReference type="OMA" id="TLHYLWD"/>
<evidence type="ECO:0000256" key="3">
    <source>
        <dbReference type="ARBA" id="ARBA00022729"/>
    </source>
</evidence>
<keyword evidence="3" id="KW-0732">Signal</keyword>
<dbReference type="HOGENOM" id="CLU_040225_0_0_1"/>
<evidence type="ECO:0000256" key="5">
    <source>
        <dbReference type="ARBA" id="ARBA00023136"/>
    </source>
</evidence>
<feature type="transmembrane region" description="Helical" evidence="11">
    <location>
        <begin position="361"/>
        <end position="387"/>
    </location>
</feature>
<accession>V3ZSQ5</accession>
<keyword evidence="4 11" id="KW-1133">Transmembrane helix</keyword>
<keyword evidence="13" id="KW-1185">Reference proteome</keyword>
<comment type="subcellular location">
    <subcellularLocation>
        <location evidence="9">Lysosome membrane</location>
        <topology evidence="9">Single-pass type I membrane protein</topology>
        <orientation evidence="9">Lumenal side</orientation>
    </subcellularLocation>
</comment>
<evidence type="ECO:0000256" key="10">
    <source>
        <dbReference type="ARBA" id="ARBA00044960"/>
    </source>
</evidence>
<evidence type="ECO:0000256" key="11">
    <source>
        <dbReference type="SAM" id="Phobius"/>
    </source>
</evidence>
<dbReference type="GeneID" id="20231599"/>
<dbReference type="PANTHER" id="PTHR31981">
    <property type="entry name" value="GLYCOSYLATED LYSOSOMAL MEMBRANE PROTEIN"/>
    <property type="match status" value="1"/>
</dbReference>
<dbReference type="Pfam" id="PF15065">
    <property type="entry name" value="NCU-G1"/>
    <property type="match status" value="1"/>
</dbReference>
<evidence type="ECO:0000256" key="2">
    <source>
        <dbReference type="ARBA" id="ARBA00022692"/>
    </source>
</evidence>
<comment type="function">
    <text evidence="8">Required to protect lysosomal transporter MFSD1 from lysosomal proteolysis and for MFSD1 lysosomal localization.</text>
</comment>
<gene>
    <name evidence="12" type="ORF">LOTGIDRAFT_118279</name>
</gene>
<dbReference type="EMBL" id="KB201802">
    <property type="protein sequence ID" value="ESO94478.1"/>
    <property type="molecule type" value="Genomic_DNA"/>
</dbReference>
<dbReference type="AlphaFoldDB" id="V3ZSQ5"/>
<evidence type="ECO:0000256" key="7">
    <source>
        <dbReference type="ARBA" id="ARBA00023228"/>
    </source>
</evidence>
<keyword evidence="6" id="KW-0325">Glycoprotein</keyword>
<dbReference type="InterPro" id="IPR029382">
    <property type="entry name" value="NCU-G1"/>
</dbReference>
<evidence type="ECO:0000256" key="6">
    <source>
        <dbReference type="ARBA" id="ARBA00023180"/>
    </source>
</evidence>
<dbReference type="PANTHER" id="PTHR31981:SF1">
    <property type="entry name" value="GLYCOSYLATED LYSOSOMAL MEMBRANE PROTEIN"/>
    <property type="match status" value="1"/>
</dbReference>
<keyword evidence="7" id="KW-0458">Lysosome</keyword>
<dbReference type="KEGG" id="lgi:LOTGIDRAFT_118279"/>